<organism evidence="1 2">
    <name type="scientific">Flagellimonas lutaonensis</name>
    <dbReference type="NCBI Taxonomy" id="516051"/>
    <lineage>
        <taxon>Bacteria</taxon>
        <taxon>Pseudomonadati</taxon>
        <taxon>Bacteroidota</taxon>
        <taxon>Flavobacteriia</taxon>
        <taxon>Flavobacteriales</taxon>
        <taxon>Flavobacteriaceae</taxon>
        <taxon>Flagellimonas</taxon>
    </lineage>
</organism>
<proteinExistence type="predicted"/>
<dbReference type="OrthoDB" id="1466769at2"/>
<dbReference type="AlphaFoldDB" id="A0A0D5YVG7"/>
<keyword evidence="2" id="KW-1185">Reference proteome</keyword>
<gene>
    <name evidence="1" type="ORF">VC82_2755</name>
</gene>
<dbReference type="Proteomes" id="UP000032726">
    <property type="component" value="Chromosome"/>
</dbReference>
<accession>A0A0D5YVG7</accession>
<name>A0A0D5YVG7_9FLAO</name>
<sequence length="268" mass="32051">MDLDLLKGFYSTPPLWEHQQFNLRQFVLPKVEIDSLPPLKLYENLRLGHQMEYVFKTLIQASTQHELLFSNILIEEGKQRLGELDFLLREMSTKQVVHVELAYKFYIIDPDISEPIYRLMGPNKRDMFHTKLDKLKSKQFPLLYHPSLKSHWKALQIEPTAINQAACFKAQLFKPYRKENVHIRPLNTACLSGEWIRFDDFNQVAFAKWQFYIPKKQQWVIKPQENVGWMNHFDTLMETNVRMLKENAPMLWAKRPDGAIEKWFVVWW</sequence>
<evidence type="ECO:0000313" key="2">
    <source>
        <dbReference type="Proteomes" id="UP000032726"/>
    </source>
</evidence>
<reference evidence="1 2" key="1">
    <citation type="submission" date="2015-03" db="EMBL/GenBank/DDBJ databases">
        <title>Complete genome sequence of Muricauda lutaonensis CC-HSB-11T, isolated from a coastal hot spring.</title>
        <authorList>
            <person name="Kim K.M."/>
        </authorList>
    </citation>
    <scope>NUCLEOTIDE SEQUENCE [LARGE SCALE GENOMIC DNA]</scope>
    <source>
        <strain evidence="1 2">CC-HSB-11</strain>
    </source>
</reference>
<dbReference type="STRING" id="516051.VC82_2755"/>
<evidence type="ECO:0000313" key="1">
    <source>
        <dbReference type="EMBL" id="AKA36312.1"/>
    </source>
</evidence>
<dbReference type="Pfam" id="PF08907">
    <property type="entry name" value="DUF1853"/>
    <property type="match status" value="1"/>
</dbReference>
<dbReference type="EMBL" id="CP011071">
    <property type="protein sequence ID" value="AKA36312.1"/>
    <property type="molecule type" value="Genomic_DNA"/>
</dbReference>
<dbReference type="HOGENOM" id="CLU_087561_0_0_10"/>
<dbReference type="KEGG" id="mlt:VC82_2755"/>
<dbReference type="RefSeq" id="WP_045802868.1">
    <property type="nucleotide sequence ID" value="NZ_CP011071.1"/>
</dbReference>
<protein>
    <recommendedName>
        <fullName evidence="3">DUF1853 domain-containing protein</fullName>
    </recommendedName>
</protein>
<dbReference type="InterPro" id="IPR015003">
    <property type="entry name" value="DUF1853"/>
</dbReference>
<evidence type="ECO:0008006" key="3">
    <source>
        <dbReference type="Google" id="ProtNLM"/>
    </source>
</evidence>